<dbReference type="Pfam" id="PF13483">
    <property type="entry name" value="Lactamase_B_3"/>
    <property type="match status" value="1"/>
</dbReference>
<gene>
    <name evidence="2" type="ORF">GCM10010862_15740</name>
</gene>
<dbReference type="InterPro" id="IPR036866">
    <property type="entry name" value="RibonucZ/Hydroxyglut_hydro"/>
</dbReference>
<accession>A0ABQ5W338</accession>
<name>A0ABQ5W338_9HYPH</name>
<dbReference type="Proteomes" id="UP001156691">
    <property type="component" value="Unassembled WGS sequence"/>
</dbReference>
<dbReference type="Gene3D" id="3.60.15.10">
    <property type="entry name" value="Ribonuclease Z/Hydroxyacylglutathione hydrolase-like"/>
    <property type="match status" value="1"/>
</dbReference>
<proteinExistence type="predicted"/>
<dbReference type="PANTHER" id="PTHR43546">
    <property type="entry name" value="UPF0173 METAL-DEPENDENT HYDROLASE MJ1163-RELATED"/>
    <property type="match status" value="1"/>
</dbReference>
<keyword evidence="2" id="KW-0378">Hydrolase</keyword>
<organism evidence="2 3">
    <name type="scientific">Devosia nitrariae</name>
    <dbReference type="NCBI Taxonomy" id="2071872"/>
    <lineage>
        <taxon>Bacteria</taxon>
        <taxon>Pseudomonadati</taxon>
        <taxon>Pseudomonadota</taxon>
        <taxon>Alphaproteobacteria</taxon>
        <taxon>Hyphomicrobiales</taxon>
        <taxon>Devosiaceae</taxon>
        <taxon>Devosia</taxon>
    </lineage>
</organism>
<keyword evidence="3" id="KW-1185">Reference proteome</keyword>
<evidence type="ECO:0000313" key="3">
    <source>
        <dbReference type="Proteomes" id="UP001156691"/>
    </source>
</evidence>
<sequence length="260" mass="27930">MIRRRDVVLALSALPAVQLAGAALVPALAQTEAPAMDGDTIDTSQGPLVIHPVDHASLLLAWGGHVIYVDPVGGAEAYTDLPAPTGILITHEHGDHFDLPTLEAIGGKAPLVTNPAVFDMLPEAMKERATAVANGESGSISGIQLLAIPAYNTTPERQQYHPKGRDNGYILTFADKRVYIAGDTEDTEEMRALAGIEVAFIPMNLPYTMSVEQAADGVNAFQPRIVYPYHHRGSDLSVFEEQVQPLTEVRIANWYPGGES</sequence>
<feature type="chain" id="PRO_5045356971" evidence="1">
    <location>
        <begin position="23"/>
        <end position="260"/>
    </location>
</feature>
<feature type="signal peptide" evidence="1">
    <location>
        <begin position="1"/>
        <end position="22"/>
    </location>
</feature>
<evidence type="ECO:0000256" key="1">
    <source>
        <dbReference type="SAM" id="SignalP"/>
    </source>
</evidence>
<evidence type="ECO:0000313" key="2">
    <source>
        <dbReference type="EMBL" id="GLQ54315.1"/>
    </source>
</evidence>
<dbReference type="GO" id="GO:0016787">
    <property type="term" value="F:hydrolase activity"/>
    <property type="evidence" value="ECO:0007669"/>
    <property type="project" value="UniProtKB-KW"/>
</dbReference>
<comment type="caution">
    <text evidence="2">The sequence shown here is derived from an EMBL/GenBank/DDBJ whole genome shotgun (WGS) entry which is preliminary data.</text>
</comment>
<dbReference type="InterPro" id="IPR050114">
    <property type="entry name" value="UPF0173_UPF0282_UlaG_hydrolase"/>
</dbReference>
<dbReference type="EMBL" id="BSNS01000007">
    <property type="protein sequence ID" value="GLQ54315.1"/>
    <property type="molecule type" value="Genomic_DNA"/>
</dbReference>
<protein>
    <submittedName>
        <fullName evidence="2">Metal-dependent hydrolase</fullName>
    </submittedName>
</protein>
<dbReference type="PANTHER" id="PTHR43546:SF3">
    <property type="entry name" value="UPF0173 METAL-DEPENDENT HYDROLASE MJ1163"/>
    <property type="match status" value="1"/>
</dbReference>
<reference evidence="3" key="1">
    <citation type="journal article" date="2019" name="Int. J. Syst. Evol. Microbiol.">
        <title>The Global Catalogue of Microorganisms (GCM) 10K type strain sequencing project: providing services to taxonomists for standard genome sequencing and annotation.</title>
        <authorList>
            <consortium name="The Broad Institute Genomics Platform"/>
            <consortium name="The Broad Institute Genome Sequencing Center for Infectious Disease"/>
            <person name="Wu L."/>
            <person name="Ma J."/>
        </authorList>
    </citation>
    <scope>NUCLEOTIDE SEQUENCE [LARGE SCALE GENOMIC DNA]</scope>
    <source>
        <strain evidence="3">NBRC 112416</strain>
    </source>
</reference>
<keyword evidence="1" id="KW-0732">Signal</keyword>
<dbReference type="RefSeq" id="WP_284339748.1">
    <property type="nucleotide sequence ID" value="NZ_BSNS01000007.1"/>
</dbReference>
<dbReference type="SUPFAM" id="SSF56281">
    <property type="entry name" value="Metallo-hydrolase/oxidoreductase"/>
    <property type="match status" value="1"/>
</dbReference>